<dbReference type="InterPro" id="IPR029056">
    <property type="entry name" value="Ribokinase-like"/>
</dbReference>
<gene>
    <name evidence="9" type="ORF">G5B36_20925</name>
    <name evidence="8" type="ORF">L0N08_27045</name>
</gene>
<dbReference type="Gene3D" id="3.40.1190.20">
    <property type="match status" value="1"/>
</dbReference>
<dbReference type="GO" id="GO:0005524">
    <property type="term" value="F:ATP binding"/>
    <property type="evidence" value="ECO:0007669"/>
    <property type="project" value="UniProtKB-KW"/>
</dbReference>
<evidence type="ECO:0000256" key="3">
    <source>
        <dbReference type="ARBA" id="ARBA00022741"/>
    </source>
</evidence>
<dbReference type="InterPro" id="IPR011611">
    <property type="entry name" value="PfkB_dom"/>
</dbReference>
<evidence type="ECO:0000313" key="10">
    <source>
        <dbReference type="Proteomes" id="UP000669239"/>
    </source>
</evidence>
<dbReference type="GeneID" id="97206543"/>
<evidence type="ECO:0000313" key="9">
    <source>
        <dbReference type="EMBL" id="NSJ51152.1"/>
    </source>
</evidence>
<dbReference type="PIRSF" id="PIRSF000535">
    <property type="entry name" value="1PFK/6PFK/LacC"/>
    <property type="match status" value="1"/>
</dbReference>
<dbReference type="EC" id="2.7.1.144" evidence="6"/>
<comment type="similarity">
    <text evidence="6">Belongs to the carbohydrate kinase PfkB family. LacC subfamily.</text>
</comment>
<comment type="similarity">
    <text evidence="1">Belongs to the carbohydrate kinase pfkB family.</text>
</comment>
<evidence type="ECO:0000313" key="8">
    <source>
        <dbReference type="EMBL" id="MCG4749075.1"/>
    </source>
</evidence>
<dbReference type="EMBL" id="JAAITT010000035">
    <property type="protein sequence ID" value="NSJ51152.1"/>
    <property type="molecule type" value="Genomic_DNA"/>
</dbReference>
<keyword evidence="3 6" id="KW-0547">Nucleotide-binding</keyword>
<protein>
    <recommendedName>
        <fullName evidence="6">Tagatose-6-phosphate kinase</fullName>
        <ecNumber evidence="6">2.7.1.144</ecNumber>
    </recommendedName>
</protein>
<accession>A0AAW5BY38</accession>
<dbReference type="Pfam" id="PF00294">
    <property type="entry name" value="PfkB"/>
    <property type="match status" value="1"/>
</dbReference>
<dbReference type="GO" id="GO:0009024">
    <property type="term" value="F:tagatose-6-phosphate kinase activity"/>
    <property type="evidence" value="ECO:0007669"/>
    <property type="project" value="UniProtKB-EC"/>
</dbReference>
<dbReference type="PANTHER" id="PTHR46566">
    <property type="entry name" value="1-PHOSPHOFRUCTOKINASE-RELATED"/>
    <property type="match status" value="1"/>
</dbReference>
<evidence type="ECO:0000256" key="5">
    <source>
        <dbReference type="ARBA" id="ARBA00022840"/>
    </source>
</evidence>
<dbReference type="NCBIfam" id="TIGR03168">
    <property type="entry name" value="1-PFK"/>
    <property type="match status" value="1"/>
</dbReference>
<keyword evidence="4" id="KW-0418">Kinase</keyword>
<evidence type="ECO:0000256" key="6">
    <source>
        <dbReference type="PIRNR" id="PIRNR000535"/>
    </source>
</evidence>
<dbReference type="GO" id="GO:0008443">
    <property type="term" value="F:phosphofructokinase activity"/>
    <property type="evidence" value="ECO:0007669"/>
    <property type="project" value="TreeGrafter"/>
</dbReference>
<comment type="catalytic activity">
    <reaction evidence="6">
        <text>D-tagatofuranose 6-phosphate + ATP = D-tagatofuranose 1,6-bisphosphate + ADP + H(+)</text>
        <dbReference type="Rhea" id="RHEA:12420"/>
        <dbReference type="ChEBI" id="CHEBI:15378"/>
        <dbReference type="ChEBI" id="CHEBI:30616"/>
        <dbReference type="ChEBI" id="CHEBI:58694"/>
        <dbReference type="ChEBI" id="CHEBI:58695"/>
        <dbReference type="ChEBI" id="CHEBI:456216"/>
        <dbReference type="EC" id="2.7.1.144"/>
    </reaction>
</comment>
<dbReference type="GO" id="GO:0005829">
    <property type="term" value="C:cytosol"/>
    <property type="evidence" value="ECO:0007669"/>
    <property type="project" value="TreeGrafter"/>
</dbReference>
<comment type="pathway">
    <text evidence="6">Carbohydrate metabolism; D-tagatose 6-phosphate degradation; D-glyceraldehyde 3-phosphate and glycerone phosphate from D-tagatose 6-phosphate: step 1/2.</text>
</comment>
<reference evidence="9 10" key="1">
    <citation type="journal article" date="2020" name="Cell Host Microbe">
        <title>Functional and Genomic Variation between Human-Derived Isolates of Lachnospiraceae Reveals Inter- and Intra-Species Diversity.</title>
        <authorList>
            <person name="Sorbara M.T."/>
            <person name="Littmann E.R."/>
            <person name="Fontana E."/>
            <person name="Moody T.U."/>
            <person name="Kohout C.E."/>
            <person name="Gjonbalaj M."/>
            <person name="Eaton V."/>
            <person name="Seok R."/>
            <person name="Leiner I.M."/>
            <person name="Pamer E.G."/>
        </authorList>
    </citation>
    <scope>NUCLEOTIDE SEQUENCE [LARGE SCALE GENOMIC DNA]</scope>
    <source>
        <strain evidence="9 10">MSK.1.17</strain>
    </source>
</reference>
<evidence type="ECO:0000256" key="1">
    <source>
        <dbReference type="ARBA" id="ARBA00005380"/>
    </source>
</evidence>
<reference evidence="8" key="3">
    <citation type="submission" date="2022-01" db="EMBL/GenBank/DDBJ databases">
        <title>Collection of gut derived symbiotic bacterial strains cultured from healthy donors.</title>
        <authorList>
            <person name="Lin H."/>
            <person name="Kohout C."/>
            <person name="Waligurski E."/>
            <person name="Pamer E.G."/>
        </authorList>
    </citation>
    <scope>NUCLEOTIDE SEQUENCE</scope>
    <source>
        <strain evidence="8">DFI.6.55</strain>
    </source>
</reference>
<dbReference type="InterPro" id="IPR017583">
    <property type="entry name" value="Tagatose/fructose_Pkinase"/>
</dbReference>
<comment type="caution">
    <text evidence="8">The sequence shown here is derived from an EMBL/GenBank/DDBJ whole genome shotgun (WGS) entry which is preliminary data.</text>
</comment>
<evidence type="ECO:0000313" key="11">
    <source>
        <dbReference type="Proteomes" id="UP001299608"/>
    </source>
</evidence>
<evidence type="ECO:0000256" key="4">
    <source>
        <dbReference type="ARBA" id="ARBA00022777"/>
    </source>
</evidence>
<proteinExistence type="inferred from homology"/>
<evidence type="ECO:0000259" key="7">
    <source>
        <dbReference type="Pfam" id="PF00294"/>
    </source>
</evidence>
<sequence>MIYTLTTNPAIDMNIITDGIRSKYVNRTSTTVYTPNGKGLNVSFVLQHFNVPSTVLGFFGGFSGEYIVKEIEKRGFKSHPVWVEDLTRINVFLNDGEQEYKFVNGGSFVSRDKQDEMLDIIKSRKDMDYLSISGSLPPGISPEYYEEILSICNDKSVKVILDVSSPKLKELLRFRPYLIKPNDEEIAEIFGIVMKSEPDIVDALGYLHEKGAQNILLTLGEKGAYFSKGKDIYYVEAYPVKLLSSACAGDSSLAAFLSIWLENTKSIETALKRCAAVGANVAESNGIGDLAQVDNYMGKINVRRVNDK</sequence>
<dbReference type="Proteomes" id="UP001299608">
    <property type="component" value="Unassembled WGS sequence"/>
</dbReference>
<organism evidence="8 11">
    <name type="scientific">Enterocloster aldenensis</name>
    <dbReference type="NCBI Taxonomy" id="358742"/>
    <lineage>
        <taxon>Bacteria</taxon>
        <taxon>Bacillati</taxon>
        <taxon>Bacillota</taxon>
        <taxon>Clostridia</taxon>
        <taxon>Lachnospirales</taxon>
        <taxon>Lachnospiraceae</taxon>
        <taxon>Enterocloster</taxon>
    </lineage>
</organism>
<evidence type="ECO:0000256" key="2">
    <source>
        <dbReference type="ARBA" id="ARBA00022679"/>
    </source>
</evidence>
<dbReference type="GO" id="GO:0005988">
    <property type="term" value="P:lactose metabolic process"/>
    <property type="evidence" value="ECO:0007669"/>
    <property type="project" value="UniProtKB-KW"/>
</dbReference>
<dbReference type="EMBL" id="JAKNGE010000050">
    <property type="protein sequence ID" value="MCG4749075.1"/>
    <property type="molecule type" value="Genomic_DNA"/>
</dbReference>
<feature type="domain" description="Carbohydrate kinase PfkB" evidence="7">
    <location>
        <begin position="11"/>
        <end position="288"/>
    </location>
</feature>
<dbReference type="PANTHER" id="PTHR46566:SF1">
    <property type="entry name" value="1-PHOSPHOFRUCTOKINASE"/>
    <property type="match status" value="1"/>
</dbReference>
<keyword evidence="6" id="KW-0423">Lactose metabolism</keyword>
<keyword evidence="5 6" id="KW-0067">ATP-binding</keyword>
<name>A0AAW5BY38_9FIRM</name>
<dbReference type="SUPFAM" id="SSF53613">
    <property type="entry name" value="Ribokinase-like"/>
    <property type="match status" value="1"/>
</dbReference>
<keyword evidence="2 6" id="KW-0808">Transferase</keyword>
<reference evidence="9" key="2">
    <citation type="submission" date="2020-02" db="EMBL/GenBank/DDBJ databases">
        <authorList>
            <person name="Littmann E."/>
            <person name="Sorbara M."/>
        </authorList>
    </citation>
    <scope>NUCLEOTIDE SEQUENCE</scope>
    <source>
        <strain evidence="9">MSK.1.17</strain>
    </source>
</reference>
<dbReference type="RefSeq" id="WP_165641415.1">
    <property type="nucleotide sequence ID" value="NZ_BAABZL010000001.1"/>
</dbReference>
<dbReference type="CDD" id="cd01164">
    <property type="entry name" value="FruK_PfkB_like"/>
    <property type="match status" value="1"/>
</dbReference>
<dbReference type="AlphaFoldDB" id="A0AAW5BY38"/>
<keyword evidence="10" id="KW-1185">Reference proteome</keyword>
<dbReference type="Proteomes" id="UP000669239">
    <property type="component" value="Unassembled WGS sequence"/>
</dbReference>